<gene>
    <name evidence="1" type="ORF">K4L44_14555</name>
</gene>
<accession>A0AC61NDW5</accession>
<keyword evidence="1" id="KW-0808">Transferase</keyword>
<keyword evidence="1" id="KW-0418">Kinase</keyword>
<sequence length="351" mass="40984">MKKKLDQLISKRTIGIISLLFSFYINIQATISIFSTQTKKNVPLIYSNEFIVWLLGFFLMFMLSWTILSFNLIVIQKLSPKWNSRKNYISILGSLCIMIVILSLNLSISHLFDMKNFGKVNIIALFFGWSVVTTMIVLISRSLMFYHDKEETKLEKEVLRAEKLKSELNELKSFMNPHFLFNSLNTLNALISLDTDKAILFSSHLSRLYRYVLQSKEKDLVNIEDEMLFLESYEKLLKIRFSDLFSLRIKYSKDFKNRFVPVLSLQTLIENAVKHNEISSSFPLIVEIYLDKNHLVVTHQLNERRNIETSMGNGLSSLSKRCQILLNKDIIIQKNDNFTIKLPTVKNIDQR</sequence>
<evidence type="ECO:0000313" key="1">
    <source>
        <dbReference type="EMBL" id="QZE13766.1"/>
    </source>
</evidence>
<proteinExistence type="predicted"/>
<reference evidence="1" key="1">
    <citation type="submission" date="2021-08" db="EMBL/GenBank/DDBJ databases">
        <title>Novel anaerobic bacterium isolated from sea squirt in East Sea, Republic of Korea.</title>
        <authorList>
            <person name="Nguyen T.H."/>
            <person name="Li Z."/>
            <person name="Lee Y.-J."/>
            <person name="Ko J."/>
            <person name="Kim S.-G."/>
        </authorList>
    </citation>
    <scope>NUCLEOTIDE SEQUENCE</scope>
    <source>
        <strain evidence="1">KCTC 25031</strain>
    </source>
</reference>
<dbReference type="Proteomes" id="UP000826212">
    <property type="component" value="Chromosome"/>
</dbReference>
<dbReference type="EMBL" id="CP081303">
    <property type="protein sequence ID" value="QZE13766.1"/>
    <property type="molecule type" value="Genomic_DNA"/>
</dbReference>
<organism evidence="1 2">
    <name type="scientific">Halosquirtibacter laminarini</name>
    <dbReference type="NCBI Taxonomy" id="3374600"/>
    <lineage>
        <taxon>Bacteria</taxon>
        <taxon>Pseudomonadati</taxon>
        <taxon>Bacteroidota</taxon>
        <taxon>Bacteroidia</taxon>
        <taxon>Marinilabiliales</taxon>
        <taxon>Prolixibacteraceae</taxon>
        <taxon>Halosquirtibacter</taxon>
    </lineage>
</organism>
<evidence type="ECO:0000313" key="2">
    <source>
        <dbReference type="Proteomes" id="UP000826212"/>
    </source>
</evidence>
<protein>
    <submittedName>
        <fullName evidence="1">Histidine kinase</fullName>
    </submittedName>
</protein>
<keyword evidence="2" id="KW-1185">Reference proteome</keyword>
<name>A0AC61NDW5_9BACT</name>